<dbReference type="Pfam" id="PF01535">
    <property type="entry name" value="PPR"/>
    <property type="match status" value="3"/>
</dbReference>
<dbReference type="AlphaFoldDB" id="A0AA36A3D0"/>
<evidence type="ECO:0000259" key="7">
    <source>
        <dbReference type="Pfam" id="PF14432"/>
    </source>
</evidence>
<dbReference type="GO" id="GO:0009451">
    <property type="term" value="P:RNA modification"/>
    <property type="evidence" value="ECO:0007669"/>
    <property type="project" value="InterPro"/>
</dbReference>
<keyword evidence="3" id="KW-0677">Repeat</keyword>
<dbReference type="InterPro" id="IPR002885">
    <property type="entry name" value="PPR_rpt"/>
</dbReference>
<keyword evidence="4" id="KW-0809">Transit peptide</keyword>
<dbReference type="PANTHER" id="PTHR47926">
    <property type="entry name" value="PENTATRICOPEPTIDE REPEAT-CONTAINING PROTEIN"/>
    <property type="match status" value="1"/>
</dbReference>
<feature type="repeat" description="PPR" evidence="6">
    <location>
        <begin position="352"/>
        <end position="386"/>
    </location>
</feature>
<dbReference type="EMBL" id="OX465085">
    <property type="protein sequence ID" value="CAI9303243.1"/>
    <property type="molecule type" value="Genomic_DNA"/>
</dbReference>
<dbReference type="GO" id="GO:0008270">
    <property type="term" value="F:zinc ion binding"/>
    <property type="evidence" value="ECO:0007669"/>
    <property type="project" value="InterPro"/>
</dbReference>
<dbReference type="NCBIfam" id="TIGR00756">
    <property type="entry name" value="PPR"/>
    <property type="match status" value="2"/>
</dbReference>
<dbReference type="PANTHER" id="PTHR47926:SF388">
    <property type="entry name" value="DYW DOMAIN-CONTAINING PROTEIN"/>
    <property type="match status" value="1"/>
</dbReference>
<evidence type="ECO:0000256" key="6">
    <source>
        <dbReference type="PROSITE-ProRule" id="PRU00708"/>
    </source>
</evidence>
<dbReference type="GO" id="GO:0005739">
    <property type="term" value="C:mitochondrion"/>
    <property type="evidence" value="ECO:0007669"/>
    <property type="project" value="UniProtKB-SubCell"/>
</dbReference>
<dbReference type="InterPro" id="IPR046960">
    <property type="entry name" value="PPR_At4g14850-like_plant"/>
</dbReference>
<protein>
    <recommendedName>
        <fullName evidence="7">DYW domain-containing protein</fullName>
    </recommendedName>
</protein>
<reference evidence="8" key="1">
    <citation type="submission" date="2023-04" db="EMBL/GenBank/DDBJ databases">
        <authorList>
            <person name="Vijverberg K."/>
            <person name="Xiong W."/>
            <person name="Schranz E."/>
        </authorList>
    </citation>
    <scope>NUCLEOTIDE SEQUENCE</scope>
</reference>
<feature type="repeat" description="PPR" evidence="6">
    <location>
        <begin position="321"/>
        <end position="351"/>
    </location>
</feature>
<evidence type="ECO:0000256" key="4">
    <source>
        <dbReference type="ARBA" id="ARBA00022946"/>
    </source>
</evidence>
<dbReference type="InterPro" id="IPR011990">
    <property type="entry name" value="TPR-like_helical_dom_sf"/>
</dbReference>
<evidence type="ECO:0000256" key="5">
    <source>
        <dbReference type="ARBA" id="ARBA00023128"/>
    </source>
</evidence>
<dbReference type="GO" id="GO:0003723">
    <property type="term" value="F:RNA binding"/>
    <property type="evidence" value="ECO:0007669"/>
    <property type="project" value="InterPro"/>
</dbReference>
<proteinExistence type="inferred from homology"/>
<comment type="subcellular location">
    <subcellularLocation>
        <location evidence="1">Mitochondrion</location>
    </subcellularLocation>
</comment>
<name>A0AA36A3D0_LACSI</name>
<keyword evidence="5" id="KW-0496">Mitochondrion</keyword>
<sequence length="641" mass="73138">MDLGCSSSHTMSSYCSRCELSPGQRSSCNPSHVVSLYVSRPKILWGVCCKEVVIVGLWEGGGYKGDEEDGWRVESFYFYIKVIPWSIREPGLVTAYRSPCGRRRKHRRTPINFDKQSMSKSTVRSLQTMKSLNRIYKVCNGTNTSRSYCIDSSFKALPFAKKNCTLNSDTIDEIFDPQNPNQFPRTGSGQDWSSRESHIEYSQHPNGFYRETSMGFHRSLSGCGAYGQSYYMGDHGLHCHNQYNVNGSYTAANFQISNRCYSGMDKKLEEAVEVLGLLELKKVTVEMPRYLFLMKACGESQALKEAKDVHNHLTRSGHYFDVHICNQILEMYSKCGSMEGAYKVFDKMPKRNLTSWDTMITGFAKNSHGEDAIKMFSEFKKIGLKPDNQMFHGVFVACSVLGDMKQGLLQLESMIKTYNLAPSMDDYFPVIDMLGSSGYLNEALEFVEKMPMKPSVEIWKIMMNQSRVHGDLELEDHCAEIVNLLDPSCLDKQLEKAFIPIKPANIAKQKEKGKNKSSTLNLLKIKTETFSFRAWDTSPPDHEKLYSQLRCLKQHMVEVGYVARTRLVLHDVDHESREEYLLSHSRMLALSEALLISPARAPIRIINNHRICANCHDAFKIISKLVGRSIVARDERRFHHF</sequence>
<dbReference type="PROSITE" id="PS51375">
    <property type="entry name" value="PPR"/>
    <property type="match status" value="2"/>
</dbReference>
<evidence type="ECO:0000256" key="1">
    <source>
        <dbReference type="ARBA" id="ARBA00004173"/>
    </source>
</evidence>
<dbReference type="InterPro" id="IPR032867">
    <property type="entry name" value="DYW_dom"/>
</dbReference>
<evidence type="ECO:0000256" key="3">
    <source>
        <dbReference type="ARBA" id="ARBA00022737"/>
    </source>
</evidence>
<evidence type="ECO:0000313" key="8">
    <source>
        <dbReference type="EMBL" id="CAI9303243.1"/>
    </source>
</evidence>
<accession>A0AA36A3D0</accession>
<dbReference type="Gene3D" id="1.25.40.10">
    <property type="entry name" value="Tetratricopeptide repeat domain"/>
    <property type="match status" value="1"/>
</dbReference>
<organism evidence="8 9">
    <name type="scientific">Lactuca saligna</name>
    <name type="common">Willowleaf lettuce</name>
    <dbReference type="NCBI Taxonomy" id="75948"/>
    <lineage>
        <taxon>Eukaryota</taxon>
        <taxon>Viridiplantae</taxon>
        <taxon>Streptophyta</taxon>
        <taxon>Embryophyta</taxon>
        <taxon>Tracheophyta</taxon>
        <taxon>Spermatophyta</taxon>
        <taxon>Magnoliopsida</taxon>
        <taxon>eudicotyledons</taxon>
        <taxon>Gunneridae</taxon>
        <taxon>Pentapetalae</taxon>
        <taxon>asterids</taxon>
        <taxon>campanulids</taxon>
        <taxon>Asterales</taxon>
        <taxon>Asteraceae</taxon>
        <taxon>Cichorioideae</taxon>
        <taxon>Cichorieae</taxon>
        <taxon>Lactucinae</taxon>
        <taxon>Lactuca</taxon>
    </lineage>
</organism>
<evidence type="ECO:0000256" key="2">
    <source>
        <dbReference type="ARBA" id="ARBA00006643"/>
    </source>
</evidence>
<dbReference type="FunFam" id="1.25.40.10:FF:000503">
    <property type="entry name" value="Pentatricopeptide repeat-containing protein, mitochondrial"/>
    <property type="match status" value="1"/>
</dbReference>
<feature type="domain" description="DYW" evidence="7">
    <location>
        <begin position="560"/>
        <end position="641"/>
    </location>
</feature>
<gene>
    <name evidence="8" type="ORF">LSALG_LOCUS41692</name>
</gene>
<evidence type="ECO:0000313" key="9">
    <source>
        <dbReference type="Proteomes" id="UP001177003"/>
    </source>
</evidence>
<keyword evidence="9" id="KW-1185">Reference proteome</keyword>
<dbReference type="Pfam" id="PF14432">
    <property type="entry name" value="DYW_deaminase"/>
    <property type="match status" value="1"/>
</dbReference>
<comment type="similarity">
    <text evidence="2">Belongs to the PPR family. PCMP-H subfamily.</text>
</comment>
<dbReference type="Proteomes" id="UP001177003">
    <property type="component" value="Chromosome 9"/>
</dbReference>